<dbReference type="CDD" id="cd00830">
    <property type="entry name" value="KAS_III"/>
    <property type="match status" value="1"/>
</dbReference>
<dbReference type="GO" id="GO:0004315">
    <property type="term" value="F:3-oxoacyl-[acyl-carrier-protein] synthase activity"/>
    <property type="evidence" value="ECO:0007669"/>
    <property type="project" value="InterPro"/>
</dbReference>
<evidence type="ECO:0000259" key="3">
    <source>
        <dbReference type="Pfam" id="PF08541"/>
    </source>
</evidence>
<dbReference type="PANTHER" id="PTHR34069:SF2">
    <property type="entry name" value="BETA-KETOACYL-[ACYL-CARRIER-PROTEIN] SYNTHASE III"/>
    <property type="match status" value="1"/>
</dbReference>
<dbReference type="GO" id="GO:0006633">
    <property type="term" value="P:fatty acid biosynthetic process"/>
    <property type="evidence" value="ECO:0007669"/>
    <property type="project" value="InterPro"/>
</dbReference>
<dbReference type="RefSeq" id="WP_167545480.1">
    <property type="nucleotide sequence ID" value="NZ_FOWC01000008.1"/>
</dbReference>
<sequence length="331" mass="34907">MHLSLDEPSVGIRSIGAYTPPDVVTNEQIARPAATTAEWIAERTGIIQRRYAARSQSTSAMAEPAARDALEQTTGRVGALIVATSTPDQIMPPTATALQRRLGLSPVPAFDINAACGGFLYGMALCCGLVRCLPDATTVLLVGADQYSKYLDSSDRRTAAIFGDGAGAVILGPVPPGYGVRAVSLAAFGDYHDAVGILGCGTREVVTADVATTGRAKMRMNGREVRELFLREVPEATRKTVEAAGWRLDEVDRFVFHQGNVRLLHDIAGVLGIDPGKVGVTADRFGNTGCGSMPLTLYQMNRANPLRSGEKILFAGAGGGMTAGALAATWW</sequence>
<evidence type="ECO:0000259" key="4">
    <source>
        <dbReference type="Pfam" id="PF08545"/>
    </source>
</evidence>
<feature type="domain" description="Beta-ketoacyl-[acyl-carrier-protein] synthase III C-terminal" evidence="3">
    <location>
        <begin position="242"/>
        <end position="330"/>
    </location>
</feature>
<gene>
    <name evidence="5" type="ORF">SAMN05421854_108386</name>
</gene>
<evidence type="ECO:0000256" key="2">
    <source>
        <dbReference type="ARBA" id="ARBA00023315"/>
    </source>
</evidence>
<evidence type="ECO:0000256" key="1">
    <source>
        <dbReference type="ARBA" id="ARBA00022679"/>
    </source>
</evidence>
<evidence type="ECO:0000313" key="5">
    <source>
        <dbReference type="EMBL" id="SFQ07755.1"/>
    </source>
</evidence>
<dbReference type="NCBIfam" id="NF006829">
    <property type="entry name" value="PRK09352.1"/>
    <property type="match status" value="1"/>
</dbReference>
<dbReference type="Gene3D" id="3.40.47.10">
    <property type="match status" value="1"/>
</dbReference>
<dbReference type="EMBL" id="FOWC01000008">
    <property type="protein sequence ID" value="SFQ07755.1"/>
    <property type="molecule type" value="Genomic_DNA"/>
</dbReference>
<dbReference type="Proteomes" id="UP000199137">
    <property type="component" value="Unassembled WGS sequence"/>
</dbReference>
<dbReference type="Pfam" id="PF08545">
    <property type="entry name" value="ACP_syn_III"/>
    <property type="match status" value="1"/>
</dbReference>
<protein>
    <submittedName>
        <fullName evidence="5">3-oxoacyl-[acyl-carrier-protein] synthase-3</fullName>
    </submittedName>
</protein>
<keyword evidence="1" id="KW-0808">Transferase</keyword>
<dbReference type="SUPFAM" id="SSF53901">
    <property type="entry name" value="Thiolase-like"/>
    <property type="match status" value="1"/>
</dbReference>
<proteinExistence type="predicted"/>
<dbReference type="GO" id="GO:0044550">
    <property type="term" value="P:secondary metabolite biosynthetic process"/>
    <property type="evidence" value="ECO:0007669"/>
    <property type="project" value="TreeGrafter"/>
</dbReference>
<reference evidence="5 6" key="1">
    <citation type="submission" date="2016-10" db="EMBL/GenBank/DDBJ databases">
        <authorList>
            <person name="de Groot N.N."/>
        </authorList>
    </citation>
    <scope>NUCLEOTIDE SEQUENCE [LARGE SCALE GENOMIC DNA]</scope>
    <source>
        <strain evidence="5 6">DSM 44637</strain>
    </source>
</reference>
<name>A0A1I5VJR9_9PSEU</name>
<keyword evidence="2" id="KW-0012">Acyltransferase</keyword>
<dbReference type="InterPro" id="IPR016039">
    <property type="entry name" value="Thiolase-like"/>
</dbReference>
<dbReference type="InterPro" id="IPR013747">
    <property type="entry name" value="ACP_syn_III_C"/>
</dbReference>
<organism evidence="5 6">
    <name type="scientific">Amycolatopsis rubida</name>
    <dbReference type="NCBI Taxonomy" id="112413"/>
    <lineage>
        <taxon>Bacteria</taxon>
        <taxon>Bacillati</taxon>
        <taxon>Actinomycetota</taxon>
        <taxon>Actinomycetes</taxon>
        <taxon>Pseudonocardiales</taxon>
        <taxon>Pseudonocardiaceae</taxon>
        <taxon>Amycolatopsis</taxon>
    </lineage>
</organism>
<dbReference type="AlphaFoldDB" id="A0A1I5VJR9"/>
<dbReference type="PANTHER" id="PTHR34069">
    <property type="entry name" value="3-OXOACYL-[ACYL-CARRIER-PROTEIN] SYNTHASE 3"/>
    <property type="match status" value="1"/>
</dbReference>
<evidence type="ECO:0000313" key="6">
    <source>
        <dbReference type="Proteomes" id="UP000199137"/>
    </source>
</evidence>
<dbReference type="Pfam" id="PF08541">
    <property type="entry name" value="ACP_syn_III_C"/>
    <property type="match status" value="1"/>
</dbReference>
<dbReference type="STRING" id="112413.SAMN05421854_108386"/>
<feature type="domain" description="Beta-ketoacyl-[acyl-carrier-protein] synthase III N-terminal" evidence="4">
    <location>
        <begin position="110"/>
        <end position="185"/>
    </location>
</feature>
<accession>A0A1I5VJR9</accession>
<dbReference type="InterPro" id="IPR013751">
    <property type="entry name" value="ACP_syn_III_N"/>
</dbReference>